<keyword evidence="2" id="KW-1185">Reference proteome</keyword>
<name>A0A9D3ZEQ3_9ROSI</name>
<dbReference type="EMBL" id="JAIQCV010000013">
    <property type="protein sequence ID" value="KAH1030831.1"/>
    <property type="molecule type" value="Genomic_DNA"/>
</dbReference>
<dbReference type="OrthoDB" id="1925022at2759"/>
<proteinExistence type="predicted"/>
<dbReference type="PANTHER" id="PTHR48045">
    <property type="entry name" value="UDP-GLYCOSYLTRANSFERASE 72B1"/>
    <property type="match status" value="1"/>
</dbReference>
<evidence type="ECO:0000313" key="1">
    <source>
        <dbReference type="EMBL" id="KAH1030831.1"/>
    </source>
</evidence>
<comment type="caution">
    <text evidence="1">The sequence shown here is derived from an EMBL/GenBank/DDBJ whole genome shotgun (WGS) entry which is preliminary data.</text>
</comment>
<dbReference type="SUPFAM" id="SSF53756">
    <property type="entry name" value="UDP-Glycosyltransferase/glycogen phosphorylase"/>
    <property type="match status" value="1"/>
</dbReference>
<dbReference type="PANTHER" id="PTHR48045:SF31">
    <property type="entry name" value="UDP-GLYCOSYLTRANSFERASE 76B1-LIKE"/>
    <property type="match status" value="1"/>
</dbReference>
<evidence type="ECO:0000313" key="2">
    <source>
        <dbReference type="Proteomes" id="UP000828251"/>
    </source>
</evidence>
<accession>A0A9D3ZEQ3</accession>
<gene>
    <name evidence="1" type="ORF">J1N35_043005</name>
</gene>
<dbReference type="Proteomes" id="UP000828251">
    <property type="component" value="Unassembled WGS sequence"/>
</dbReference>
<reference evidence="1 2" key="1">
    <citation type="journal article" date="2021" name="Plant Biotechnol. J.">
        <title>Multi-omics assisted identification of the key and species-specific regulatory components of drought-tolerant mechanisms in Gossypium stocksii.</title>
        <authorList>
            <person name="Yu D."/>
            <person name="Ke L."/>
            <person name="Zhang D."/>
            <person name="Wu Y."/>
            <person name="Sun Y."/>
            <person name="Mei J."/>
            <person name="Sun J."/>
            <person name="Sun Y."/>
        </authorList>
    </citation>
    <scope>NUCLEOTIDE SEQUENCE [LARGE SCALE GENOMIC DNA]</scope>
    <source>
        <strain evidence="2">cv. E1</strain>
        <tissue evidence="1">Leaf</tissue>
    </source>
</reference>
<dbReference type="Gene3D" id="3.40.50.2000">
    <property type="entry name" value="Glycogen Phosphorylase B"/>
    <property type="match status" value="2"/>
</dbReference>
<protein>
    <submittedName>
        <fullName evidence="1">Uncharacterized protein</fullName>
    </submittedName>
</protein>
<organism evidence="1 2">
    <name type="scientific">Gossypium stocksii</name>
    <dbReference type="NCBI Taxonomy" id="47602"/>
    <lineage>
        <taxon>Eukaryota</taxon>
        <taxon>Viridiplantae</taxon>
        <taxon>Streptophyta</taxon>
        <taxon>Embryophyta</taxon>
        <taxon>Tracheophyta</taxon>
        <taxon>Spermatophyta</taxon>
        <taxon>Magnoliopsida</taxon>
        <taxon>eudicotyledons</taxon>
        <taxon>Gunneridae</taxon>
        <taxon>Pentapetalae</taxon>
        <taxon>rosids</taxon>
        <taxon>malvids</taxon>
        <taxon>Malvales</taxon>
        <taxon>Malvaceae</taxon>
        <taxon>Malvoideae</taxon>
        <taxon>Gossypium</taxon>
    </lineage>
</organism>
<dbReference type="AlphaFoldDB" id="A0A9D3ZEQ3"/>
<sequence>MERRKFLVTKENITSAISQLMVGEEANDMRNRASALKWMAKRAVEEGGSSHSDLKALLDGLRLNSI</sequence>